<name>A0A518G5K1_9BACT</name>
<accession>A0A518G5K1</accession>
<evidence type="ECO:0000313" key="3">
    <source>
        <dbReference type="Proteomes" id="UP000318017"/>
    </source>
</evidence>
<dbReference type="RefSeq" id="WP_145077093.1">
    <property type="nucleotide sequence ID" value="NZ_CP036298.1"/>
</dbReference>
<dbReference type="Proteomes" id="UP000318017">
    <property type="component" value="Chromosome"/>
</dbReference>
<dbReference type="KEGG" id="ahel:Q31a_21650"/>
<feature type="domain" description="Suppressor of fused-like" evidence="1">
    <location>
        <begin position="82"/>
        <end position="190"/>
    </location>
</feature>
<dbReference type="OrthoDB" id="261643at2"/>
<organism evidence="2 3">
    <name type="scientific">Aureliella helgolandensis</name>
    <dbReference type="NCBI Taxonomy" id="2527968"/>
    <lineage>
        <taxon>Bacteria</taxon>
        <taxon>Pseudomonadati</taxon>
        <taxon>Planctomycetota</taxon>
        <taxon>Planctomycetia</taxon>
        <taxon>Pirellulales</taxon>
        <taxon>Pirellulaceae</taxon>
        <taxon>Aureliella</taxon>
    </lineage>
</organism>
<evidence type="ECO:0000313" key="2">
    <source>
        <dbReference type="EMBL" id="QDV23858.1"/>
    </source>
</evidence>
<evidence type="ECO:0000259" key="1">
    <source>
        <dbReference type="Pfam" id="PF05076"/>
    </source>
</evidence>
<proteinExistence type="predicted"/>
<gene>
    <name evidence="2" type="ORF">Q31a_21650</name>
</gene>
<dbReference type="Pfam" id="PF05076">
    <property type="entry name" value="SUFU"/>
    <property type="match status" value="1"/>
</dbReference>
<reference evidence="2 3" key="1">
    <citation type="submission" date="2019-02" db="EMBL/GenBank/DDBJ databases">
        <title>Deep-cultivation of Planctomycetes and their phenomic and genomic characterization uncovers novel biology.</title>
        <authorList>
            <person name="Wiegand S."/>
            <person name="Jogler M."/>
            <person name="Boedeker C."/>
            <person name="Pinto D."/>
            <person name="Vollmers J."/>
            <person name="Rivas-Marin E."/>
            <person name="Kohn T."/>
            <person name="Peeters S.H."/>
            <person name="Heuer A."/>
            <person name="Rast P."/>
            <person name="Oberbeckmann S."/>
            <person name="Bunk B."/>
            <person name="Jeske O."/>
            <person name="Meyerdierks A."/>
            <person name="Storesund J.E."/>
            <person name="Kallscheuer N."/>
            <person name="Luecker S."/>
            <person name="Lage O.M."/>
            <person name="Pohl T."/>
            <person name="Merkel B.J."/>
            <person name="Hornburger P."/>
            <person name="Mueller R.-W."/>
            <person name="Bruemmer F."/>
            <person name="Labrenz M."/>
            <person name="Spormann A.M."/>
            <person name="Op den Camp H."/>
            <person name="Overmann J."/>
            <person name="Amann R."/>
            <person name="Jetten M.S.M."/>
            <person name="Mascher T."/>
            <person name="Medema M.H."/>
            <person name="Devos D.P."/>
            <person name="Kaster A.-K."/>
            <person name="Ovreas L."/>
            <person name="Rohde M."/>
            <person name="Galperin M.Y."/>
            <person name="Jogler C."/>
        </authorList>
    </citation>
    <scope>NUCLEOTIDE SEQUENCE [LARGE SCALE GENOMIC DNA]</scope>
    <source>
        <strain evidence="2 3">Q31a</strain>
    </source>
</reference>
<dbReference type="EMBL" id="CP036298">
    <property type="protein sequence ID" value="QDV23858.1"/>
    <property type="molecule type" value="Genomic_DNA"/>
</dbReference>
<keyword evidence="3" id="KW-1185">Reference proteome</keyword>
<dbReference type="AlphaFoldDB" id="A0A518G5K1"/>
<protein>
    <submittedName>
        <fullName evidence="2">Suppressor of fused protein (SUFU)</fullName>
    </submittedName>
</protein>
<sequence>MNSAAGTEDDWTLWWDARLAAMESLLGKAHDTVGHGTIPFSIGAELGGTADIVYFHNHVDGIVSATAELIGNADQVPNSLGNYELVICSRNDDDWGTDLIGQLAHYTLEAALEPHQTMDIGPATPDGSTIAAFLFCDYGKFTVRDQDAGLILCIGITAPELEACRNGSRERVESLLKSNDVFPFTDLYRESVV</sequence>
<dbReference type="InterPro" id="IPR020941">
    <property type="entry name" value="SUFU-like_domain"/>
</dbReference>